<proteinExistence type="predicted"/>
<evidence type="ECO:0000313" key="2">
    <source>
        <dbReference type="Proteomes" id="UP001315278"/>
    </source>
</evidence>
<sequence length="251" mass="28636">MGIRTNMLHDNFTRELKELIDRANDAGIDGRDLIGLVNDQVFNLDQELKRGGLDMDLELPGWRDHPWRETVPEQRHSKTASALSHDIYRRTAADPYLKDLREFSRRSWRLDGQEEDWTHENIWRFADGAEARVNGKGANELAIPANPGFEVIVYNPNETTPTRAAIVGWRLPGDGDVLPIMVGDDCDYRRSANYIGIVHPDKRIAWGGNWFDDESGFIGAVHDRLEQQRRKRCPSCGRAPCTTNPDDDIPF</sequence>
<evidence type="ECO:0000313" key="1">
    <source>
        <dbReference type="EMBL" id="MBR0797305.1"/>
    </source>
</evidence>
<dbReference type="EMBL" id="JAFCJH010000017">
    <property type="protein sequence ID" value="MBR0797305.1"/>
    <property type="molecule type" value="Genomic_DNA"/>
</dbReference>
<dbReference type="Proteomes" id="UP001315278">
    <property type="component" value="Unassembled WGS sequence"/>
</dbReference>
<accession>A0ABS5FKI8</accession>
<organism evidence="1 2">
    <name type="scientific">Bradyrhizobium jicamae</name>
    <dbReference type="NCBI Taxonomy" id="280332"/>
    <lineage>
        <taxon>Bacteria</taxon>
        <taxon>Pseudomonadati</taxon>
        <taxon>Pseudomonadota</taxon>
        <taxon>Alphaproteobacteria</taxon>
        <taxon>Hyphomicrobiales</taxon>
        <taxon>Nitrobacteraceae</taxon>
        <taxon>Bradyrhizobium</taxon>
    </lineage>
</organism>
<name>A0ABS5FKI8_9BRAD</name>
<keyword evidence="2" id="KW-1185">Reference proteome</keyword>
<gene>
    <name evidence="1" type="ORF">JQ615_18105</name>
</gene>
<reference evidence="2" key="1">
    <citation type="journal article" date="2021" name="ISME J.">
        <title>Evolutionary origin and ecological implication of a unique nif island in free-living Bradyrhizobium lineages.</title>
        <authorList>
            <person name="Tao J."/>
        </authorList>
    </citation>
    <scope>NUCLEOTIDE SEQUENCE [LARGE SCALE GENOMIC DNA]</scope>
    <source>
        <strain evidence="2">SZCCT0434</strain>
    </source>
</reference>
<dbReference type="RefSeq" id="WP_212493242.1">
    <property type="nucleotide sequence ID" value="NZ_JAFCJH010000017.1"/>
</dbReference>
<protein>
    <submittedName>
        <fullName evidence="1">Uncharacterized protein</fullName>
    </submittedName>
</protein>
<comment type="caution">
    <text evidence="1">The sequence shown here is derived from an EMBL/GenBank/DDBJ whole genome shotgun (WGS) entry which is preliminary data.</text>
</comment>